<dbReference type="SMART" id="SM00261">
    <property type="entry name" value="FU"/>
    <property type="match status" value="2"/>
</dbReference>
<evidence type="ECO:0000256" key="1">
    <source>
        <dbReference type="SAM" id="SignalP"/>
    </source>
</evidence>
<dbReference type="RefSeq" id="XP_001008898.2">
    <property type="nucleotide sequence ID" value="XM_001008898.2"/>
</dbReference>
<reference evidence="3" key="1">
    <citation type="journal article" date="2006" name="PLoS Biol.">
        <title>Macronuclear genome sequence of the ciliate Tetrahymena thermophila, a model eukaryote.</title>
        <authorList>
            <person name="Eisen J.A."/>
            <person name="Coyne R.S."/>
            <person name="Wu M."/>
            <person name="Wu D."/>
            <person name="Thiagarajan M."/>
            <person name="Wortman J.R."/>
            <person name="Badger J.H."/>
            <person name="Ren Q."/>
            <person name="Amedeo P."/>
            <person name="Jones K.M."/>
            <person name="Tallon L.J."/>
            <person name="Delcher A.L."/>
            <person name="Salzberg S.L."/>
            <person name="Silva J.C."/>
            <person name="Haas B.J."/>
            <person name="Majoros W.H."/>
            <person name="Farzad M."/>
            <person name="Carlton J.M."/>
            <person name="Smith R.K. Jr."/>
            <person name="Garg J."/>
            <person name="Pearlman R.E."/>
            <person name="Karrer K.M."/>
            <person name="Sun L."/>
            <person name="Manning G."/>
            <person name="Elde N.C."/>
            <person name="Turkewitz A.P."/>
            <person name="Asai D.J."/>
            <person name="Wilkes D.E."/>
            <person name="Wang Y."/>
            <person name="Cai H."/>
            <person name="Collins K."/>
            <person name="Stewart B.A."/>
            <person name="Lee S.R."/>
            <person name="Wilamowska K."/>
            <person name="Weinberg Z."/>
            <person name="Ruzzo W.L."/>
            <person name="Wloga D."/>
            <person name="Gaertig J."/>
            <person name="Frankel J."/>
            <person name="Tsao C.-C."/>
            <person name="Gorovsky M.A."/>
            <person name="Keeling P.J."/>
            <person name="Waller R.F."/>
            <person name="Patron N.J."/>
            <person name="Cherry J.M."/>
            <person name="Stover N.A."/>
            <person name="Krieger C.J."/>
            <person name="del Toro C."/>
            <person name="Ryder H.F."/>
            <person name="Williamson S.C."/>
            <person name="Barbeau R.A."/>
            <person name="Hamilton E.P."/>
            <person name="Orias E."/>
        </authorList>
    </citation>
    <scope>NUCLEOTIDE SEQUENCE [LARGE SCALE GENOMIC DNA]</scope>
    <source>
        <strain evidence="3">SB210</strain>
    </source>
</reference>
<sequence length="293" mass="33714">MSINQLILIISILIATLKAQCQSGQINDILNQKCLPCSINCQDCFSAGDDSCVNCAKNYFKSYSSTSTCVQSCQTGEFQNQNFQCAKCMVEGCAKCDFNQICLECNQNLMLDTKSNICYLREDTCSSKFDFIQQPFKLNQCVQSCPSPFYQNQMTQICEKNLQCLQFDRLSAQLNQRVTQIEQFQQKSYLIRANQCNFAVADQNFQIIYTQVLQNMTTFEKLYMPTPGQEYNQKSFIIGQYGGCTANKTLVVMDFIKNRIVFQQINLDQDYYLLYADTYNQILLKHNLLHIKV</sequence>
<keyword evidence="3" id="KW-1185">Reference proteome</keyword>
<gene>
    <name evidence="2" type="ORF">TTHERM_01201170</name>
</gene>
<dbReference type="OrthoDB" id="4062651at2759"/>
<dbReference type="GeneID" id="7828240"/>
<protein>
    <submittedName>
        <fullName evidence="2">Zinc finger protein</fullName>
    </submittedName>
</protein>
<dbReference type="AlphaFoldDB" id="Q22TQ4"/>
<accession>Q22TQ4</accession>
<feature type="signal peptide" evidence="1">
    <location>
        <begin position="1"/>
        <end position="19"/>
    </location>
</feature>
<dbReference type="InterPro" id="IPR006212">
    <property type="entry name" value="Furin_repeat"/>
</dbReference>
<dbReference type="Proteomes" id="UP000009168">
    <property type="component" value="Unassembled WGS sequence"/>
</dbReference>
<dbReference type="EMBL" id="GG662839">
    <property type="protein sequence ID" value="EAR88653.2"/>
    <property type="molecule type" value="Genomic_DNA"/>
</dbReference>
<evidence type="ECO:0000313" key="3">
    <source>
        <dbReference type="Proteomes" id="UP000009168"/>
    </source>
</evidence>
<dbReference type="InParanoid" id="Q22TQ4"/>
<dbReference type="CDD" id="cd00064">
    <property type="entry name" value="FU"/>
    <property type="match status" value="1"/>
</dbReference>
<dbReference type="Gene3D" id="2.10.220.10">
    <property type="entry name" value="Hormone Receptor, Insulin-like Growth Factor Receptor 1, Chain A, domain 2"/>
    <property type="match status" value="1"/>
</dbReference>
<name>Q22TQ4_TETTS</name>
<dbReference type="SUPFAM" id="SSF57184">
    <property type="entry name" value="Growth factor receptor domain"/>
    <property type="match status" value="1"/>
</dbReference>
<organism evidence="2 3">
    <name type="scientific">Tetrahymena thermophila (strain SB210)</name>
    <dbReference type="NCBI Taxonomy" id="312017"/>
    <lineage>
        <taxon>Eukaryota</taxon>
        <taxon>Sar</taxon>
        <taxon>Alveolata</taxon>
        <taxon>Ciliophora</taxon>
        <taxon>Intramacronucleata</taxon>
        <taxon>Oligohymenophorea</taxon>
        <taxon>Hymenostomatida</taxon>
        <taxon>Tetrahymenina</taxon>
        <taxon>Tetrahymenidae</taxon>
        <taxon>Tetrahymena</taxon>
    </lineage>
</organism>
<feature type="chain" id="PRO_5004201191" evidence="1">
    <location>
        <begin position="20"/>
        <end position="293"/>
    </location>
</feature>
<proteinExistence type="predicted"/>
<evidence type="ECO:0000313" key="2">
    <source>
        <dbReference type="EMBL" id="EAR88653.2"/>
    </source>
</evidence>
<keyword evidence="1" id="KW-0732">Signal</keyword>
<dbReference type="KEGG" id="tet:TTHERM_01201170"/>
<dbReference type="HOGENOM" id="CLU_058335_0_0_1"/>
<dbReference type="InterPro" id="IPR009030">
    <property type="entry name" value="Growth_fac_rcpt_cys_sf"/>
</dbReference>